<reference evidence="9" key="1">
    <citation type="journal article" date="2021" name="PeerJ">
        <title>Extensive microbial diversity within the chicken gut microbiome revealed by metagenomics and culture.</title>
        <authorList>
            <person name="Gilroy R."/>
            <person name="Ravi A."/>
            <person name="Getino M."/>
            <person name="Pursley I."/>
            <person name="Horton D.L."/>
            <person name="Alikhan N.F."/>
            <person name="Baker D."/>
            <person name="Gharbi K."/>
            <person name="Hall N."/>
            <person name="Watson M."/>
            <person name="Adriaenssens E.M."/>
            <person name="Foster-Nyarko E."/>
            <person name="Jarju S."/>
            <person name="Secka A."/>
            <person name="Antonio M."/>
            <person name="Oren A."/>
            <person name="Chaudhuri R.R."/>
            <person name="La Ragione R."/>
            <person name="Hildebrand F."/>
            <person name="Pallen M.J."/>
        </authorList>
    </citation>
    <scope>NUCLEOTIDE SEQUENCE</scope>
    <source>
        <strain evidence="9">ChiBcolR8-3208</strain>
    </source>
</reference>
<evidence type="ECO:0000256" key="3">
    <source>
        <dbReference type="ARBA" id="ARBA00022694"/>
    </source>
</evidence>
<evidence type="ECO:0000313" key="9">
    <source>
        <dbReference type="EMBL" id="HJB38072.1"/>
    </source>
</evidence>
<evidence type="ECO:0000313" key="10">
    <source>
        <dbReference type="Proteomes" id="UP000824214"/>
    </source>
</evidence>
<dbReference type="GO" id="GO:0003723">
    <property type="term" value="F:RNA binding"/>
    <property type="evidence" value="ECO:0007669"/>
    <property type="project" value="InterPro"/>
</dbReference>
<feature type="domain" description="Pseudouridine synthase II N-terminal" evidence="6">
    <location>
        <begin position="25"/>
        <end position="172"/>
    </location>
</feature>
<reference evidence="9" key="2">
    <citation type="submission" date="2021-04" db="EMBL/GenBank/DDBJ databases">
        <authorList>
            <person name="Gilroy R."/>
        </authorList>
    </citation>
    <scope>NUCLEOTIDE SEQUENCE</scope>
    <source>
        <strain evidence="9">ChiBcolR8-3208</strain>
    </source>
</reference>
<dbReference type="InterPro" id="IPR014780">
    <property type="entry name" value="tRNA_psdUridine_synth_TruB"/>
</dbReference>
<evidence type="ECO:0000259" key="6">
    <source>
        <dbReference type="Pfam" id="PF01509"/>
    </source>
</evidence>
<keyword evidence="4 5" id="KW-0413">Isomerase</keyword>
<dbReference type="Pfam" id="PF16198">
    <property type="entry name" value="TruB_C_2"/>
    <property type="match status" value="1"/>
</dbReference>
<dbReference type="Proteomes" id="UP000824214">
    <property type="component" value="Unassembled WGS sequence"/>
</dbReference>
<dbReference type="Pfam" id="PF09157">
    <property type="entry name" value="TruB-C_2"/>
    <property type="match status" value="1"/>
</dbReference>
<evidence type="ECO:0000259" key="8">
    <source>
        <dbReference type="Pfam" id="PF16198"/>
    </source>
</evidence>
<organism evidence="9 10">
    <name type="scientific">Candidatus Acutalibacter ornithocaccae</name>
    <dbReference type="NCBI Taxonomy" id="2838416"/>
    <lineage>
        <taxon>Bacteria</taxon>
        <taxon>Bacillati</taxon>
        <taxon>Bacillota</taxon>
        <taxon>Clostridia</taxon>
        <taxon>Eubacteriales</taxon>
        <taxon>Acutalibacteraceae</taxon>
        <taxon>Acutalibacter</taxon>
    </lineage>
</organism>
<dbReference type="Pfam" id="PF01509">
    <property type="entry name" value="TruB_N"/>
    <property type="match status" value="1"/>
</dbReference>
<evidence type="ECO:0000256" key="5">
    <source>
        <dbReference type="HAMAP-Rule" id="MF_01080"/>
    </source>
</evidence>
<feature type="domain" description="tRNA pseudouridine synthase II TruB subfamily 1 C-terminal" evidence="7">
    <location>
        <begin position="235"/>
        <end position="284"/>
    </location>
</feature>
<protein>
    <recommendedName>
        <fullName evidence="5">tRNA pseudouridine synthase B</fullName>
        <ecNumber evidence="5">5.4.99.25</ecNumber>
    </recommendedName>
    <alternativeName>
        <fullName evidence="5">tRNA pseudouridine(55) synthase</fullName>
        <shortName evidence="5">Psi55 synthase</shortName>
    </alternativeName>
    <alternativeName>
        <fullName evidence="5">tRNA pseudouridylate synthase</fullName>
    </alternativeName>
    <alternativeName>
        <fullName evidence="5">tRNA-uridine isomerase</fullName>
    </alternativeName>
</protein>
<dbReference type="EMBL" id="DWXZ01000179">
    <property type="protein sequence ID" value="HJB38072.1"/>
    <property type="molecule type" value="Genomic_DNA"/>
</dbReference>
<comment type="function">
    <text evidence="5">Responsible for synthesis of pseudouridine from uracil-55 in the psi GC loop of transfer RNAs.</text>
</comment>
<accession>A0A9D2RZ31</accession>
<evidence type="ECO:0000256" key="4">
    <source>
        <dbReference type="ARBA" id="ARBA00023235"/>
    </source>
</evidence>
<dbReference type="InterPro" id="IPR002501">
    <property type="entry name" value="PsdUridine_synth_N"/>
</dbReference>
<comment type="similarity">
    <text evidence="2 5">Belongs to the pseudouridine synthase TruB family. Type 1 subfamily.</text>
</comment>
<name>A0A9D2RZ31_9FIRM</name>
<dbReference type="SUPFAM" id="SSF55120">
    <property type="entry name" value="Pseudouridine synthase"/>
    <property type="match status" value="1"/>
</dbReference>
<dbReference type="GO" id="GO:0160148">
    <property type="term" value="F:tRNA pseudouridine(55) synthase activity"/>
    <property type="evidence" value="ECO:0007669"/>
    <property type="project" value="UniProtKB-EC"/>
</dbReference>
<dbReference type="InterPro" id="IPR020103">
    <property type="entry name" value="PsdUridine_synth_cat_dom_sf"/>
</dbReference>
<dbReference type="GO" id="GO:1990481">
    <property type="term" value="P:mRNA pseudouridine synthesis"/>
    <property type="evidence" value="ECO:0007669"/>
    <property type="project" value="TreeGrafter"/>
</dbReference>
<sequence>MNGILILDKPQGFTSFDAVAVLRGLAREKKIGHTGTLDPMATGVLPVLLGRAAKALNFLPDTDKEYTAAFRLGERRDTGDITGQVVEESAAPVSQEALEAALPAFRGEILQVPPMYSAVSVGGKRLYELARKGLEVERQARPVTVSALELLSYDAQSREGRLRVACSKGTYIRVLIEDIAKAAGSCGTMTALRRVRACGFGEGDARSLEELKALAAEGRLEEALLPVERLFGEYPAVWVSPAQAQRFQNGGALDLARLRRVPPEGLCRVKGPQGLFLGLGRVEPEAGQLRFVKSFLEQEGTP</sequence>
<dbReference type="HAMAP" id="MF_01080">
    <property type="entry name" value="TruB_bact"/>
    <property type="match status" value="1"/>
</dbReference>
<evidence type="ECO:0000256" key="1">
    <source>
        <dbReference type="ARBA" id="ARBA00000385"/>
    </source>
</evidence>
<feature type="domain" description="tRNA pseudouridylate synthase B C-terminal" evidence="8">
    <location>
        <begin position="173"/>
        <end position="230"/>
    </location>
</feature>
<dbReference type="Gene3D" id="3.30.2350.10">
    <property type="entry name" value="Pseudouridine synthase"/>
    <property type="match status" value="1"/>
</dbReference>
<dbReference type="PANTHER" id="PTHR13767:SF2">
    <property type="entry name" value="PSEUDOURIDYLATE SYNTHASE TRUB1"/>
    <property type="match status" value="1"/>
</dbReference>
<comment type="caution">
    <text evidence="9">The sequence shown here is derived from an EMBL/GenBank/DDBJ whole genome shotgun (WGS) entry which is preliminary data.</text>
</comment>
<dbReference type="Gene3D" id="2.30.130.10">
    <property type="entry name" value="PUA domain"/>
    <property type="match status" value="1"/>
</dbReference>
<dbReference type="GO" id="GO:0031119">
    <property type="term" value="P:tRNA pseudouridine synthesis"/>
    <property type="evidence" value="ECO:0007669"/>
    <property type="project" value="UniProtKB-UniRule"/>
</dbReference>
<keyword evidence="3 5" id="KW-0819">tRNA processing</keyword>
<evidence type="ECO:0000259" key="7">
    <source>
        <dbReference type="Pfam" id="PF09157"/>
    </source>
</evidence>
<comment type="catalytic activity">
    <reaction evidence="1 5">
        <text>uridine(55) in tRNA = pseudouridine(55) in tRNA</text>
        <dbReference type="Rhea" id="RHEA:42532"/>
        <dbReference type="Rhea" id="RHEA-COMP:10101"/>
        <dbReference type="Rhea" id="RHEA-COMP:10102"/>
        <dbReference type="ChEBI" id="CHEBI:65314"/>
        <dbReference type="ChEBI" id="CHEBI:65315"/>
        <dbReference type="EC" id="5.4.99.25"/>
    </reaction>
</comment>
<dbReference type="PANTHER" id="PTHR13767">
    <property type="entry name" value="TRNA-PSEUDOURIDINE SYNTHASE"/>
    <property type="match status" value="1"/>
</dbReference>
<dbReference type="NCBIfam" id="TIGR00431">
    <property type="entry name" value="TruB"/>
    <property type="match status" value="1"/>
</dbReference>
<dbReference type="AlphaFoldDB" id="A0A9D2RZ31"/>
<gene>
    <name evidence="5 9" type="primary">truB</name>
    <name evidence="9" type="ORF">H9942_08410</name>
</gene>
<dbReference type="EC" id="5.4.99.25" evidence="5"/>
<feature type="active site" description="Nucleophile" evidence="5">
    <location>
        <position position="38"/>
    </location>
</feature>
<dbReference type="CDD" id="cd02573">
    <property type="entry name" value="PseudoU_synth_EcTruB"/>
    <property type="match status" value="1"/>
</dbReference>
<dbReference type="InterPro" id="IPR036974">
    <property type="entry name" value="PUA_sf"/>
</dbReference>
<dbReference type="InterPro" id="IPR015240">
    <property type="entry name" value="tRNA_sdUridine_synth_fam1_C"/>
</dbReference>
<dbReference type="InterPro" id="IPR032819">
    <property type="entry name" value="TruB_C"/>
</dbReference>
<evidence type="ECO:0000256" key="2">
    <source>
        <dbReference type="ARBA" id="ARBA00005642"/>
    </source>
</evidence>
<proteinExistence type="inferred from homology"/>